<evidence type="ECO:0000313" key="3">
    <source>
        <dbReference type="Proteomes" id="UP000515159"/>
    </source>
</evidence>
<dbReference type="GeneID" id="117352334"/>
<dbReference type="Proteomes" id="UP000515159">
    <property type="component" value="Chromosome 19"/>
</dbReference>
<evidence type="ECO:0000313" key="4">
    <source>
        <dbReference type="RefSeq" id="XP_033784653.1"/>
    </source>
</evidence>
<sequence>MGAVRLRRICPGTLLTDQRRFREMQQELDQLTIIVTILLVIYNSAGTAVSSLTGLMDKMKTIISFRDSFNLTEALALLAEKICAEINGCLSQHSFPPLTTEKATTLSGQIQAAVNVENHIHKLIDSQIQTFLKNYLASSYQKSVPEPPGGLGAVQKELEEIAVKYVRLVNCNKIVYSHYYDAILGNILKKEEFQLPVQSEEV</sequence>
<name>A0A6P8QBL7_GEOSA</name>
<protein>
    <submittedName>
        <fullName evidence="4">T-complex protein 11-like protein 1</fullName>
    </submittedName>
</protein>
<evidence type="ECO:0000256" key="2">
    <source>
        <dbReference type="SAM" id="Phobius"/>
    </source>
</evidence>
<keyword evidence="2" id="KW-0812">Transmembrane</keyword>
<dbReference type="PANTHER" id="PTHR12832">
    <property type="entry name" value="TESTIS-SPECIFIC PROTEIN PBS13 T-COMPLEX 11"/>
    <property type="match status" value="1"/>
</dbReference>
<dbReference type="InterPro" id="IPR008862">
    <property type="entry name" value="Tcp11"/>
</dbReference>
<accession>A0A6P8QBL7</accession>
<organism evidence="3 4">
    <name type="scientific">Geotrypetes seraphini</name>
    <name type="common">Gaboon caecilian</name>
    <name type="synonym">Caecilia seraphini</name>
    <dbReference type="NCBI Taxonomy" id="260995"/>
    <lineage>
        <taxon>Eukaryota</taxon>
        <taxon>Metazoa</taxon>
        <taxon>Chordata</taxon>
        <taxon>Craniata</taxon>
        <taxon>Vertebrata</taxon>
        <taxon>Euteleostomi</taxon>
        <taxon>Amphibia</taxon>
        <taxon>Gymnophiona</taxon>
        <taxon>Geotrypetes</taxon>
    </lineage>
</organism>
<dbReference type="RefSeq" id="XP_033784653.1">
    <property type="nucleotide sequence ID" value="XM_033928762.1"/>
</dbReference>
<dbReference type="InParanoid" id="A0A6P8QBL7"/>
<proteinExistence type="inferred from homology"/>
<dbReference type="KEGG" id="gsh:117352334"/>
<evidence type="ECO:0000256" key="1">
    <source>
        <dbReference type="ARBA" id="ARBA00010954"/>
    </source>
</evidence>
<dbReference type="GO" id="GO:0007165">
    <property type="term" value="P:signal transduction"/>
    <property type="evidence" value="ECO:0007669"/>
    <property type="project" value="TreeGrafter"/>
</dbReference>
<gene>
    <name evidence="4" type="primary">TCP11L1</name>
</gene>
<keyword evidence="2" id="KW-0472">Membrane</keyword>
<keyword evidence="3" id="KW-1185">Reference proteome</keyword>
<feature type="transmembrane region" description="Helical" evidence="2">
    <location>
        <begin position="31"/>
        <end position="56"/>
    </location>
</feature>
<dbReference type="CTD" id="55346"/>
<dbReference type="PANTHER" id="PTHR12832:SF15">
    <property type="entry name" value="T-COMPLEX PROTEIN 11-LIKE PROTEIN 1"/>
    <property type="match status" value="1"/>
</dbReference>
<dbReference type="AlphaFoldDB" id="A0A6P8QBL7"/>
<comment type="similarity">
    <text evidence="1">Belongs to the TCP11 family.</text>
</comment>
<dbReference type="OrthoDB" id="276323at2759"/>
<dbReference type="Pfam" id="PF05794">
    <property type="entry name" value="Tcp11"/>
    <property type="match status" value="1"/>
</dbReference>
<keyword evidence="2" id="KW-1133">Transmembrane helix</keyword>
<reference evidence="4" key="1">
    <citation type="submission" date="2025-08" db="UniProtKB">
        <authorList>
            <consortium name="RefSeq"/>
        </authorList>
    </citation>
    <scope>IDENTIFICATION</scope>
</reference>